<evidence type="ECO:0000313" key="3">
    <source>
        <dbReference type="Proteomes" id="UP000179221"/>
    </source>
</evidence>
<dbReference type="InterPro" id="IPR003611">
    <property type="entry name" value="NUMOD3"/>
</dbReference>
<evidence type="ECO:0000259" key="1">
    <source>
        <dbReference type="SMART" id="SM00496"/>
    </source>
</evidence>
<comment type="caution">
    <text evidence="2">The sequence shown here is derived from an EMBL/GenBank/DDBJ whole genome shotgun (WGS) entry which is preliminary data.</text>
</comment>
<dbReference type="GO" id="GO:0003677">
    <property type="term" value="F:DNA binding"/>
    <property type="evidence" value="ECO:0007669"/>
    <property type="project" value="InterPro"/>
</dbReference>
<name>A0A1F7YFP3_9BACT</name>
<dbReference type="AlphaFoldDB" id="A0A1F7YFP3"/>
<protein>
    <recommendedName>
        <fullName evidence="1">Nuclease associated modular domain-containing protein</fullName>
    </recommendedName>
</protein>
<gene>
    <name evidence="2" type="ORF">A2628_00390</name>
</gene>
<dbReference type="EMBL" id="MGGL01000017">
    <property type="protein sequence ID" value="OGM25990.1"/>
    <property type="molecule type" value="Genomic_DNA"/>
</dbReference>
<feature type="domain" description="Nuclease associated modular" evidence="1">
    <location>
        <begin position="105"/>
        <end position="121"/>
    </location>
</feature>
<evidence type="ECO:0000313" key="2">
    <source>
        <dbReference type="EMBL" id="OGM25990.1"/>
    </source>
</evidence>
<accession>A0A1F7YFP3</accession>
<feature type="domain" description="Nuclease associated modular" evidence="1">
    <location>
        <begin position="50"/>
        <end position="66"/>
    </location>
</feature>
<organism evidence="2 3">
    <name type="scientific">Candidatus Woesebacteria bacterium RIFCSPHIGHO2_01_FULL_40_22</name>
    <dbReference type="NCBI Taxonomy" id="1802499"/>
    <lineage>
        <taxon>Bacteria</taxon>
        <taxon>Candidatus Woeseibacteriota</taxon>
    </lineage>
</organism>
<dbReference type="SMART" id="SM00496">
    <property type="entry name" value="IENR2"/>
    <property type="match status" value="3"/>
</dbReference>
<dbReference type="Proteomes" id="UP000179221">
    <property type="component" value="Unassembled WGS sequence"/>
</dbReference>
<reference evidence="2 3" key="1">
    <citation type="journal article" date="2016" name="Nat. Commun.">
        <title>Thousands of microbial genomes shed light on interconnected biogeochemical processes in an aquifer system.</title>
        <authorList>
            <person name="Anantharaman K."/>
            <person name="Brown C.T."/>
            <person name="Hug L.A."/>
            <person name="Sharon I."/>
            <person name="Castelle C.J."/>
            <person name="Probst A.J."/>
            <person name="Thomas B.C."/>
            <person name="Singh A."/>
            <person name="Wilkins M.J."/>
            <person name="Karaoz U."/>
            <person name="Brodie E.L."/>
            <person name="Williams K.H."/>
            <person name="Hubbard S.S."/>
            <person name="Banfield J.F."/>
        </authorList>
    </citation>
    <scope>NUCLEOTIDE SEQUENCE [LARGE SCALE GENOMIC DNA]</scope>
</reference>
<feature type="domain" description="Nuclease associated modular" evidence="1">
    <location>
        <begin position="71"/>
        <end position="87"/>
    </location>
</feature>
<sequence>MTKKSGKIVKCVWCGKSLYKIPSRVRKFNFCTPEHYRTFLASPKNKTLSKGWKHSEDAKQKIKLANLSRNYDEIFTKETRKKLAESAGNKIWTKEARDNARKSHLGKKLSLEQIRKIKDHAKYDWRNKSWRGRYSSYVAKHVWAAKHIRKTRCEYKDSGFGPCNGKLQLANIDHKYYKRIKDWKVLCKFHHDLYDYRHGLRKLTSKTKRMYVRFDPLQLRDFTVDGIIVSST</sequence>
<proteinExistence type="predicted"/>